<dbReference type="SUPFAM" id="SSF109709">
    <property type="entry name" value="KorB DNA-binding domain-like"/>
    <property type="match status" value="1"/>
</dbReference>
<protein>
    <submittedName>
        <fullName evidence="2">Uncharacterized protein</fullName>
    </submittedName>
</protein>
<dbReference type="Gene3D" id="1.10.10.2830">
    <property type="match status" value="1"/>
</dbReference>
<proteinExistence type="predicted"/>
<dbReference type="AlphaFoldDB" id="A0A399DY39"/>
<comment type="caution">
    <text evidence="2">The sequence shown here is derived from an EMBL/GenBank/DDBJ whole genome shotgun (WGS) entry which is preliminary data.</text>
</comment>
<gene>
    <name evidence="2" type="ORF">Mcate_01447</name>
</gene>
<evidence type="ECO:0000256" key="1">
    <source>
        <dbReference type="SAM" id="MobiDB-lite"/>
    </source>
</evidence>
<reference evidence="2 3" key="1">
    <citation type="submission" date="2018-08" db="EMBL/GenBank/DDBJ databases">
        <title>Meiothermus cateniformans JCM 15151 genome sequencing project.</title>
        <authorList>
            <person name="Da Costa M.S."/>
            <person name="Albuquerque L."/>
            <person name="Raposo P."/>
            <person name="Froufe H.J.C."/>
            <person name="Barroso C.S."/>
            <person name="Egas C."/>
        </authorList>
    </citation>
    <scope>NUCLEOTIDE SEQUENCE [LARGE SCALE GENOMIC DNA]</scope>
    <source>
        <strain evidence="2 3">JCM 15151</strain>
    </source>
</reference>
<dbReference type="EMBL" id="QWKX01000030">
    <property type="protein sequence ID" value="RIH77194.1"/>
    <property type="molecule type" value="Genomic_DNA"/>
</dbReference>
<sequence length="137" mass="15178">MLGLLPPANGPWYQTGRPQLVQGDHGPAGPPAGNEQGEAARLLQNLLQLEKRKSGLSHDVVGQREAVEDVFRTAARMDWRSFVQHRLPLLRLPDELRAALEEGSIPYSAALELKKVKDEKARKALSASGERVRLTWP</sequence>
<organism evidence="2 3">
    <name type="scientific">Meiothermus taiwanensis</name>
    <dbReference type="NCBI Taxonomy" id="172827"/>
    <lineage>
        <taxon>Bacteria</taxon>
        <taxon>Thermotogati</taxon>
        <taxon>Deinococcota</taxon>
        <taxon>Deinococci</taxon>
        <taxon>Thermales</taxon>
        <taxon>Thermaceae</taxon>
        <taxon>Meiothermus</taxon>
    </lineage>
</organism>
<evidence type="ECO:0000313" key="3">
    <source>
        <dbReference type="Proteomes" id="UP000266089"/>
    </source>
</evidence>
<name>A0A399DY39_9DEIN</name>
<accession>A0A399DY39</accession>
<dbReference type="RefSeq" id="WP_027888901.1">
    <property type="nucleotide sequence ID" value="NZ_JBHSXZ010000033.1"/>
</dbReference>
<dbReference type="KEGG" id="mtai:Mtai_v1c28550"/>
<dbReference type="Proteomes" id="UP000266089">
    <property type="component" value="Unassembled WGS sequence"/>
</dbReference>
<evidence type="ECO:0000313" key="2">
    <source>
        <dbReference type="EMBL" id="RIH77194.1"/>
    </source>
</evidence>
<feature type="region of interest" description="Disordered" evidence="1">
    <location>
        <begin position="1"/>
        <end position="37"/>
    </location>
</feature>